<reference evidence="3 4" key="1">
    <citation type="submission" date="2018-08" db="EMBL/GenBank/DDBJ databases">
        <title>Meiothermus cateniformans JCM 15151 genome sequencing project.</title>
        <authorList>
            <person name="Da Costa M.S."/>
            <person name="Albuquerque L."/>
            <person name="Raposo P."/>
            <person name="Froufe H.J.C."/>
            <person name="Barroso C.S."/>
            <person name="Egas C."/>
        </authorList>
    </citation>
    <scope>NUCLEOTIDE SEQUENCE [LARGE SCALE GENOMIC DNA]</scope>
    <source>
        <strain evidence="3 4">JCM 15151</strain>
    </source>
</reference>
<dbReference type="OrthoDB" id="9972326at2"/>
<proteinExistence type="predicted"/>
<gene>
    <name evidence="3" type="ORF">Mcate_00555</name>
</gene>
<keyword evidence="2" id="KW-1133">Transmembrane helix</keyword>
<evidence type="ECO:0000313" key="4">
    <source>
        <dbReference type="Proteomes" id="UP000266089"/>
    </source>
</evidence>
<accession>A0A399EAJ0</accession>
<sequence length="121" mass="12982">MSFSTGNAYQITFNDNNLATSGPAEPPLWKQIIGGLGDVSSLLDPYIYTDQEKARYDLLKAQAEAEKARALAEAEKTRALAEAEKARAAGIAVQPQPAVPAWVWVVGAAALVLVLVLMLRD</sequence>
<keyword evidence="2" id="KW-0472">Membrane</keyword>
<dbReference type="RefSeq" id="WP_119361456.1">
    <property type="nucleotide sequence ID" value="NZ_JBHSXZ010000028.1"/>
</dbReference>
<dbReference type="EMBL" id="QWKX01000009">
    <property type="protein sequence ID" value="RIH79042.1"/>
    <property type="molecule type" value="Genomic_DNA"/>
</dbReference>
<name>A0A399EAJ0_9DEIN</name>
<keyword evidence="2" id="KW-0812">Transmembrane</keyword>
<evidence type="ECO:0000313" key="3">
    <source>
        <dbReference type="EMBL" id="RIH79042.1"/>
    </source>
</evidence>
<feature type="coiled-coil region" evidence="1">
    <location>
        <begin position="53"/>
        <end position="89"/>
    </location>
</feature>
<organism evidence="3 4">
    <name type="scientific">Meiothermus taiwanensis</name>
    <dbReference type="NCBI Taxonomy" id="172827"/>
    <lineage>
        <taxon>Bacteria</taxon>
        <taxon>Thermotogati</taxon>
        <taxon>Deinococcota</taxon>
        <taxon>Deinococci</taxon>
        <taxon>Thermales</taxon>
        <taxon>Thermaceae</taxon>
        <taxon>Meiothermus</taxon>
    </lineage>
</organism>
<evidence type="ECO:0000256" key="2">
    <source>
        <dbReference type="SAM" id="Phobius"/>
    </source>
</evidence>
<protein>
    <submittedName>
        <fullName evidence="3">Uncharacterized protein</fullName>
    </submittedName>
</protein>
<keyword evidence="1" id="KW-0175">Coiled coil</keyword>
<dbReference type="AlphaFoldDB" id="A0A399EAJ0"/>
<evidence type="ECO:0000256" key="1">
    <source>
        <dbReference type="SAM" id="Coils"/>
    </source>
</evidence>
<feature type="transmembrane region" description="Helical" evidence="2">
    <location>
        <begin position="101"/>
        <end position="119"/>
    </location>
</feature>
<comment type="caution">
    <text evidence="3">The sequence shown here is derived from an EMBL/GenBank/DDBJ whole genome shotgun (WGS) entry which is preliminary data.</text>
</comment>
<dbReference type="Proteomes" id="UP000266089">
    <property type="component" value="Unassembled WGS sequence"/>
</dbReference>